<feature type="transmembrane region" description="Helical" evidence="1">
    <location>
        <begin position="124"/>
        <end position="147"/>
    </location>
</feature>
<keyword evidence="3" id="KW-1185">Reference proteome</keyword>
<sequence>MNKKFNAKQLTLLGLMTALLLLMSFTPLGYLNIGPLAITFNVIPVAVSALALGPVGGLIAGSVFGLTSFLQAIGVGGVSMLGSTLFSINPFFSILLCFVPRMLDGFLLGYIFRSVSKLNRVAACFVTGFAAAFLNTLFFMSALILLFGQTEYMQGLINGQNILLFVCAFVGVNAVFEMLSSTVITGAVGSVLLKAGFIQTPAKKAD</sequence>
<dbReference type="InterPro" id="IPR024529">
    <property type="entry name" value="ECF_trnsprt_substrate-spec"/>
</dbReference>
<dbReference type="AlphaFoldDB" id="A0AAE3AH68"/>
<evidence type="ECO:0000313" key="3">
    <source>
        <dbReference type="Proteomes" id="UP001199424"/>
    </source>
</evidence>
<evidence type="ECO:0000313" key="2">
    <source>
        <dbReference type="EMBL" id="MCC2136725.1"/>
    </source>
</evidence>
<dbReference type="GO" id="GO:0022857">
    <property type="term" value="F:transmembrane transporter activity"/>
    <property type="evidence" value="ECO:0007669"/>
    <property type="project" value="InterPro"/>
</dbReference>
<accession>A0AAE3AH68</accession>
<name>A0AAE3AH68_9FIRM</name>
<evidence type="ECO:0000256" key="1">
    <source>
        <dbReference type="SAM" id="Phobius"/>
    </source>
</evidence>
<keyword evidence="1" id="KW-0812">Transmembrane</keyword>
<organism evidence="2 3">
    <name type="scientific">Hominenteromicrobium mulieris</name>
    <dbReference type="NCBI Taxonomy" id="2885357"/>
    <lineage>
        <taxon>Bacteria</taxon>
        <taxon>Bacillati</taxon>
        <taxon>Bacillota</taxon>
        <taxon>Clostridia</taxon>
        <taxon>Eubacteriales</taxon>
        <taxon>Oscillospiraceae</taxon>
        <taxon>Hominenteromicrobium</taxon>
    </lineage>
</organism>
<keyword evidence="1" id="KW-0472">Membrane</keyword>
<proteinExistence type="predicted"/>
<dbReference type="EMBL" id="JAJEQC010000005">
    <property type="protein sequence ID" value="MCC2136725.1"/>
    <property type="molecule type" value="Genomic_DNA"/>
</dbReference>
<comment type="caution">
    <text evidence="2">The sequence shown here is derived from an EMBL/GenBank/DDBJ whole genome shotgun (WGS) entry which is preliminary data.</text>
</comment>
<dbReference type="RefSeq" id="WP_176820139.1">
    <property type="nucleotide sequence ID" value="NZ_JAJEQC010000005.1"/>
</dbReference>
<reference evidence="2" key="1">
    <citation type="submission" date="2021-10" db="EMBL/GenBank/DDBJ databases">
        <title>Anaerobic single-cell dispensing facilitates the cultivation of human gut bacteria.</title>
        <authorList>
            <person name="Afrizal A."/>
        </authorList>
    </citation>
    <scope>NUCLEOTIDE SEQUENCE</scope>
    <source>
        <strain evidence="2">CLA-AA-H250</strain>
    </source>
</reference>
<dbReference type="Gene3D" id="1.10.1760.20">
    <property type="match status" value="1"/>
</dbReference>
<dbReference type="Pfam" id="PF12822">
    <property type="entry name" value="ECF_trnsprt"/>
    <property type="match status" value="1"/>
</dbReference>
<feature type="transmembrane region" description="Helical" evidence="1">
    <location>
        <begin position="12"/>
        <end position="30"/>
    </location>
</feature>
<feature type="transmembrane region" description="Helical" evidence="1">
    <location>
        <begin position="91"/>
        <end position="112"/>
    </location>
</feature>
<feature type="transmembrane region" description="Helical" evidence="1">
    <location>
        <begin position="63"/>
        <end position="85"/>
    </location>
</feature>
<keyword evidence="1" id="KW-1133">Transmembrane helix</keyword>
<feature type="transmembrane region" description="Helical" evidence="1">
    <location>
        <begin position="36"/>
        <end position="56"/>
    </location>
</feature>
<protein>
    <submittedName>
        <fullName evidence="2">ECF transporter S component</fullName>
    </submittedName>
</protein>
<dbReference type="Proteomes" id="UP001199424">
    <property type="component" value="Unassembled WGS sequence"/>
</dbReference>
<gene>
    <name evidence="2" type="ORF">LKD31_06810</name>
</gene>
<feature type="transmembrane region" description="Helical" evidence="1">
    <location>
        <begin position="162"/>
        <end position="193"/>
    </location>
</feature>